<dbReference type="InterPro" id="IPR025182">
    <property type="entry name" value="RNApol-bd_RbpA"/>
</dbReference>
<reference evidence="2" key="1">
    <citation type="submission" date="2014-03" db="EMBL/GenBank/DDBJ databases">
        <title>Draft Genome Sequence of Mycobacterium cosmeticum DSM 44829.</title>
        <authorList>
            <person name="Croce O."/>
            <person name="Robert C."/>
            <person name="Raoult D."/>
            <person name="Drancourt M."/>
        </authorList>
    </citation>
    <scope>NUCLEOTIDE SEQUENCE [LARGE SCALE GENOMIC DNA]</scope>
    <source>
        <strain evidence="2">DSM 44829</strain>
    </source>
</reference>
<dbReference type="eggNOG" id="ENOG5032SI2">
    <property type="taxonomic scope" value="Bacteria"/>
</dbReference>
<proteinExistence type="inferred from homology"/>
<comment type="function">
    <text evidence="1">Binds to RNA polymerase (RNAP), stimulating transcription from principal, but not alternative sigma factor promoters.</text>
</comment>
<accession>W9AR92</accession>
<dbReference type="Gene3D" id="2.20.28.270">
    <property type="entry name" value="RNA polymerase-binding protein A"/>
    <property type="match status" value="1"/>
</dbReference>
<comment type="caution">
    <text evidence="1">Lacks conserved residue(s) required for the propagation of feature annotation.</text>
</comment>
<keyword evidence="3" id="KW-1185">Reference proteome</keyword>
<organism evidence="2 3">
    <name type="scientific">Mycolicibacterium cosmeticum</name>
    <dbReference type="NCBI Taxonomy" id="258533"/>
    <lineage>
        <taxon>Bacteria</taxon>
        <taxon>Bacillati</taxon>
        <taxon>Actinomycetota</taxon>
        <taxon>Actinomycetes</taxon>
        <taxon>Mycobacteriales</taxon>
        <taxon>Mycobacteriaceae</taxon>
        <taxon>Mycolicibacterium</taxon>
    </lineage>
</organism>
<dbReference type="GO" id="GO:0045893">
    <property type="term" value="P:positive regulation of DNA-templated transcription"/>
    <property type="evidence" value="ECO:0007669"/>
    <property type="project" value="UniProtKB-UniRule"/>
</dbReference>
<dbReference type="EMBL" id="CCBB010000001">
    <property type="protein sequence ID" value="CDO05427.1"/>
    <property type="molecule type" value="Genomic_DNA"/>
</dbReference>
<dbReference type="GO" id="GO:0001000">
    <property type="term" value="F:bacterial-type RNA polymerase core enzyme binding"/>
    <property type="evidence" value="ECO:0007669"/>
    <property type="project" value="UniProtKB-UniRule"/>
</dbReference>
<comment type="subunit">
    <text evidence="1">Forms a complex with the RNAP catalytic core and with free principal sigma factors.</text>
</comment>
<gene>
    <name evidence="1" type="primary">rbpA</name>
    <name evidence="2" type="ORF">BN977_00196</name>
</gene>
<protein>
    <recommendedName>
        <fullName evidence="1">RNA polymerase-binding protein RbpA</fullName>
    </recommendedName>
</protein>
<dbReference type="Pfam" id="PF13397">
    <property type="entry name" value="RbpA"/>
    <property type="match status" value="1"/>
</dbReference>
<keyword evidence="1" id="KW-0805">Transcription regulation</keyword>
<dbReference type="STRING" id="258533.BN977_00196"/>
<dbReference type="InterPro" id="IPR038638">
    <property type="entry name" value="RbpA_sf"/>
</dbReference>
<sequence>MPCNVFLSDRPTMADRRLKGSRLGAVSYETDRNIGLPAHQVARYRTANGSEFDVPFADDADVPGTWSCRNGMEGILVNGVAPEPKTVKAVRTHWDMVRERRSMEDLEALFNERLKIIESVRRGT</sequence>
<name>W9AR92_MYCCO</name>
<evidence type="ECO:0000256" key="1">
    <source>
        <dbReference type="HAMAP-Rule" id="MF_01483"/>
    </source>
</evidence>
<comment type="similarity">
    <text evidence="1">Belongs to the RNA polymerase-binding protein RbpA family.</text>
</comment>
<keyword evidence="1" id="KW-0804">Transcription</keyword>
<comment type="caution">
    <text evidence="2">The sequence shown here is derived from an EMBL/GenBank/DDBJ whole genome shotgun (WGS) entry which is preliminary data.</text>
</comment>
<reference evidence="2" key="2">
    <citation type="submission" date="2014-03" db="EMBL/GenBank/DDBJ databases">
        <authorList>
            <person name="Urmite Genomes"/>
        </authorList>
    </citation>
    <scope>NUCLEOTIDE SEQUENCE</scope>
    <source>
        <strain evidence="2">DSM 44829</strain>
    </source>
</reference>
<evidence type="ECO:0000313" key="3">
    <source>
        <dbReference type="Proteomes" id="UP000028870"/>
    </source>
</evidence>
<dbReference type="HAMAP" id="MF_01483">
    <property type="entry name" value="RbpA"/>
    <property type="match status" value="1"/>
</dbReference>
<dbReference type="AlphaFoldDB" id="W9AR92"/>
<dbReference type="Proteomes" id="UP000028870">
    <property type="component" value="Unassembled WGS sequence"/>
</dbReference>
<evidence type="ECO:0000313" key="2">
    <source>
        <dbReference type="EMBL" id="CDO05427.1"/>
    </source>
</evidence>